<keyword evidence="2" id="KW-0812">Transmembrane</keyword>
<feature type="region of interest" description="Disordered" evidence="1">
    <location>
        <begin position="248"/>
        <end position="267"/>
    </location>
</feature>
<accession>A0A6J7ESN2</accession>
<keyword evidence="2" id="KW-0472">Membrane</keyword>
<feature type="transmembrane region" description="Helical" evidence="2">
    <location>
        <begin position="223"/>
        <end position="241"/>
    </location>
</feature>
<protein>
    <submittedName>
        <fullName evidence="3">Unannotated protein</fullName>
    </submittedName>
</protein>
<evidence type="ECO:0000256" key="2">
    <source>
        <dbReference type="SAM" id="Phobius"/>
    </source>
</evidence>
<dbReference type="AlphaFoldDB" id="A0A6J7ESN2"/>
<dbReference type="InterPro" id="IPR006311">
    <property type="entry name" value="TAT_signal"/>
</dbReference>
<evidence type="ECO:0000256" key="1">
    <source>
        <dbReference type="SAM" id="MobiDB-lite"/>
    </source>
</evidence>
<gene>
    <name evidence="3" type="ORF">UFOPK3376_02342</name>
</gene>
<name>A0A6J7ESN2_9ZZZZ</name>
<organism evidence="3">
    <name type="scientific">freshwater metagenome</name>
    <dbReference type="NCBI Taxonomy" id="449393"/>
    <lineage>
        <taxon>unclassified sequences</taxon>
        <taxon>metagenomes</taxon>
        <taxon>ecological metagenomes</taxon>
    </lineage>
</organism>
<dbReference type="EMBL" id="CAFBLP010000071">
    <property type="protein sequence ID" value="CAB4886612.1"/>
    <property type="molecule type" value="Genomic_DNA"/>
</dbReference>
<evidence type="ECO:0000313" key="3">
    <source>
        <dbReference type="EMBL" id="CAB4886612.1"/>
    </source>
</evidence>
<proteinExistence type="predicted"/>
<reference evidence="3" key="1">
    <citation type="submission" date="2020-05" db="EMBL/GenBank/DDBJ databases">
        <authorList>
            <person name="Chiriac C."/>
            <person name="Salcher M."/>
            <person name="Ghai R."/>
            <person name="Kavagutti S V."/>
        </authorList>
    </citation>
    <scope>NUCLEOTIDE SEQUENCE</scope>
</reference>
<sequence length="267" mass="29064">MTRSSFRGAPRRRRRWVGALLAAAVVLVTWLLAGPTAWATVDAPVDAGQVEVSDAIIRTQDITHGDATTQFSLRLPANATCPGDSANDQWRVQSFSIPVGDDPVDIRYGSIGPEPSVNGRYALFMVDTRPFVHQLTRQNPGRGQPGLINTLPAFSFEVVAGERIPGGRYRVGIACTYFGKTARYWDTEIVIAEQPDANPPLLTWRLASEPASVMTPPETTTDWTLPVLAGLGITIAGLVFWRRRSTHLSPRSRTGTPPSVTSLSKES</sequence>
<dbReference type="PROSITE" id="PS51318">
    <property type="entry name" value="TAT"/>
    <property type="match status" value="1"/>
</dbReference>
<keyword evidence="2" id="KW-1133">Transmembrane helix</keyword>